<accession>A0AAN8WVE4</accession>
<comment type="caution">
    <text evidence="1">The sequence shown here is derived from an EMBL/GenBank/DDBJ whole genome shotgun (WGS) entry which is preliminary data.</text>
</comment>
<name>A0AAN8WVE4_HALRR</name>
<dbReference type="Proteomes" id="UP001381693">
    <property type="component" value="Unassembled WGS sequence"/>
</dbReference>
<protein>
    <submittedName>
        <fullName evidence="1">Uncharacterized protein</fullName>
    </submittedName>
</protein>
<proteinExistence type="predicted"/>
<organism evidence="1 2">
    <name type="scientific">Halocaridina rubra</name>
    <name type="common">Hawaiian red shrimp</name>
    <dbReference type="NCBI Taxonomy" id="373956"/>
    <lineage>
        <taxon>Eukaryota</taxon>
        <taxon>Metazoa</taxon>
        <taxon>Ecdysozoa</taxon>
        <taxon>Arthropoda</taxon>
        <taxon>Crustacea</taxon>
        <taxon>Multicrustacea</taxon>
        <taxon>Malacostraca</taxon>
        <taxon>Eumalacostraca</taxon>
        <taxon>Eucarida</taxon>
        <taxon>Decapoda</taxon>
        <taxon>Pleocyemata</taxon>
        <taxon>Caridea</taxon>
        <taxon>Atyoidea</taxon>
        <taxon>Atyidae</taxon>
        <taxon>Halocaridina</taxon>
    </lineage>
</organism>
<sequence length="200" mass="23633">MCLINISGLYICTLNSNSTEDPWQAEAWNSSRKLDFSEISTRPVAHWVLVGDSHIRYIFEVLVQRLQYAGVKYRVASFRKEKWEDPKTMLKQKREIIHEDYHEVIHPYIPLKITYRWEATLQHLPKSLKLWISGREPRPAVLLFGTALHFMKNSHQVYLQQGQEKAAENFTQHLQFLSPHLHRFAKVTPTVYKLQDHLQV</sequence>
<dbReference type="AlphaFoldDB" id="A0AAN8WVE4"/>
<evidence type="ECO:0000313" key="1">
    <source>
        <dbReference type="EMBL" id="KAK7072882.1"/>
    </source>
</evidence>
<keyword evidence="2" id="KW-1185">Reference proteome</keyword>
<gene>
    <name evidence="1" type="ORF">SK128_023935</name>
</gene>
<reference evidence="1 2" key="1">
    <citation type="submission" date="2023-11" db="EMBL/GenBank/DDBJ databases">
        <title>Halocaridina rubra genome assembly.</title>
        <authorList>
            <person name="Smith C."/>
        </authorList>
    </citation>
    <scope>NUCLEOTIDE SEQUENCE [LARGE SCALE GENOMIC DNA]</scope>
    <source>
        <strain evidence="1">EP-1</strain>
        <tissue evidence="1">Whole</tissue>
    </source>
</reference>
<evidence type="ECO:0000313" key="2">
    <source>
        <dbReference type="Proteomes" id="UP001381693"/>
    </source>
</evidence>
<dbReference type="EMBL" id="JAXCGZ010013312">
    <property type="protein sequence ID" value="KAK7072882.1"/>
    <property type="molecule type" value="Genomic_DNA"/>
</dbReference>